<dbReference type="Proteomes" id="UP000292459">
    <property type="component" value="Unassembled WGS sequence"/>
</dbReference>
<protein>
    <submittedName>
        <fullName evidence="1">Uncharacterized protein</fullName>
    </submittedName>
</protein>
<reference evidence="1 2" key="1">
    <citation type="submission" date="2018-11" db="EMBL/GenBank/DDBJ databases">
        <title>Whole genome sequencing of an environmental sample.</title>
        <authorList>
            <person name="Sarangi A.N."/>
            <person name="Singh D."/>
            <person name="Tripathy S."/>
        </authorList>
    </citation>
    <scope>NUCLEOTIDE SEQUENCE [LARGE SCALE GENOMIC DNA]</scope>
    <source>
        <strain evidence="1 2">Lakshadweep</strain>
    </source>
</reference>
<gene>
    <name evidence="1" type="ORF">DYY88_16740</name>
</gene>
<sequence length="167" mass="18819">MPTPQPPDSDAEIDRAIEQEIRQGRKFTLADAISQEGSDFLKGESPIPKLVQVKNAIKQFVGLHLQDSSGALQATLLTVIQADDVICSRHFETPLQALAEMLQPLLSHDVHLREFVRQVDMRWGHMYDERPHFERPGHPPHPDDEYTIASVRSQLQALMAAVQQHSS</sequence>
<comment type="caution">
    <text evidence="1">The sequence shown here is derived from an EMBL/GenBank/DDBJ whole genome shotgun (WGS) entry which is preliminary data.</text>
</comment>
<proteinExistence type="predicted"/>
<dbReference type="RefSeq" id="WP_044151160.1">
    <property type="nucleotide sequence ID" value="NZ_QVFV01000004.1"/>
</dbReference>
<organism evidence="1 2">
    <name type="scientific">Leptolyngbya iicbica LK</name>
    <dbReference type="NCBI Taxonomy" id="2294035"/>
    <lineage>
        <taxon>Bacteria</taxon>
        <taxon>Bacillati</taxon>
        <taxon>Cyanobacteriota</taxon>
        <taxon>Cyanophyceae</taxon>
        <taxon>Leptolyngbyales</taxon>
        <taxon>Leptolyngbyaceae</taxon>
        <taxon>Leptolyngbya group</taxon>
        <taxon>Leptolyngbya</taxon>
        <taxon>Leptolyngbya iicbica</taxon>
    </lineage>
</organism>
<name>A0A4Q7E5F5_9CYAN</name>
<evidence type="ECO:0000313" key="2">
    <source>
        <dbReference type="Proteomes" id="UP000292459"/>
    </source>
</evidence>
<dbReference type="EMBL" id="QVFV01000004">
    <property type="protein sequence ID" value="RZM77289.1"/>
    <property type="molecule type" value="Genomic_DNA"/>
</dbReference>
<keyword evidence="2" id="KW-1185">Reference proteome</keyword>
<dbReference type="OrthoDB" id="276747at2"/>
<evidence type="ECO:0000313" key="1">
    <source>
        <dbReference type="EMBL" id="RZM77289.1"/>
    </source>
</evidence>
<accession>A0A4Q7E5F5</accession>
<dbReference type="AlphaFoldDB" id="A0A4Q7E5F5"/>